<dbReference type="EMBL" id="KV745750">
    <property type="protein sequence ID" value="OCK73503.1"/>
    <property type="molecule type" value="Genomic_DNA"/>
</dbReference>
<keyword evidence="2 4" id="KW-0863">Zinc-finger</keyword>
<protein>
    <recommendedName>
        <fullName evidence="5">C2H2-type domain-containing protein</fullName>
    </recommendedName>
</protein>
<evidence type="ECO:0000256" key="1">
    <source>
        <dbReference type="ARBA" id="ARBA00022723"/>
    </source>
</evidence>
<dbReference type="Proteomes" id="UP000250266">
    <property type="component" value="Unassembled WGS sequence"/>
</dbReference>
<dbReference type="GO" id="GO:0008270">
    <property type="term" value="F:zinc ion binding"/>
    <property type="evidence" value="ECO:0007669"/>
    <property type="project" value="UniProtKB-KW"/>
</dbReference>
<name>A0A8E2J8Q8_9PEZI</name>
<dbReference type="InterPro" id="IPR036236">
    <property type="entry name" value="Znf_C2H2_sf"/>
</dbReference>
<dbReference type="Gene3D" id="3.30.160.60">
    <property type="entry name" value="Classic Zinc Finger"/>
    <property type="match status" value="1"/>
</dbReference>
<keyword evidence="3" id="KW-0862">Zinc</keyword>
<keyword evidence="7" id="KW-1185">Reference proteome</keyword>
<evidence type="ECO:0000256" key="3">
    <source>
        <dbReference type="ARBA" id="ARBA00022833"/>
    </source>
</evidence>
<keyword evidence="1" id="KW-0479">Metal-binding</keyword>
<dbReference type="OrthoDB" id="654211at2759"/>
<reference evidence="6 7" key="1">
    <citation type="journal article" date="2016" name="Nat. Commun.">
        <title>Ectomycorrhizal ecology is imprinted in the genome of the dominant symbiotic fungus Cenococcum geophilum.</title>
        <authorList>
            <consortium name="DOE Joint Genome Institute"/>
            <person name="Peter M."/>
            <person name="Kohler A."/>
            <person name="Ohm R.A."/>
            <person name="Kuo A."/>
            <person name="Krutzmann J."/>
            <person name="Morin E."/>
            <person name="Arend M."/>
            <person name="Barry K.W."/>
            <person name="Binder M."/>
            <person name="Choi C."/>
            <person name="Clum A."/>
            <person name="Copeland A."/>
            <person name="Grisel N."/>
            <person name="Haridas S."/>
            <person name="Kipfer T."/>
            <person name="LaButti K."/>
            <person name="Lindquist E."/>
            <person name="Lipzen A."/>
            <person name="Maire R."/>
            <person name="Meier B."/>
            <person name="Mihaltcheva S."/>
            <person name="Molinier V."/>
            <person name="Murat C."/>
            <person name="Poggeler S."/>
            <person name="Quandt C.A."/>
            <person name="Sperisen C."/>
            <person name="Tritt A."/>
            <person name="Tisserant E."/>
            <person name="Crous P.W."/>
            <person name="Henrissat B."/>
            <person name="Nehls U."/>
            <person name="Egli S."/>
            <person name="Spatafora J.W."/>
            <person name="Grigoriev I.V."/>
            <person name="Martin F.M."/>
        </authorList>
    </citation>
    <scope>NUCLEOTIDE SEQUENCE [LARGE SCALE GENOMIC DNA]</scope>
    <source>
        <strain evidence="6 7">CBS 459.81</strain>
    </source>
</reference>
<evidence type="ECO:0000259" key="5">
    <source>
        <dbReference type="PROSITE" id="PS50157"/>
    </source>
</evidence>
<dbReference type="PROSITE" id="PS50157">
    <property type="entry name" value="ZINC_FINGER_C2H2_2"/>
    <property type="match status" value="1"/>
</dbReference>
<feature type="domain" description="C2H2-type" evidence="5">
    <location>
        <begin position="31"/>
        <end position="53"/>
    </location>
</feature>
<proteinExistence type="predicted"/>
<evidence type="ECO:0000313" key="7">
    <source>
        <dbReference type="Proteomes" id="UP000250266"/>
    </source>
</evidence>
<dbReference type="InterPro" id="IPR013087">
    <property type="entry name" value="Znf_C2H2_type"/>
</dbReference>
<dbReference type="SUPFAM" id="SSF57667">
    <property type="entry name" value="beta-beta-alpha zinc fingers"/>
    <property type="match status" value="1"/>
</dbReference>
<evidence type="ECO:0000313" key="6">
    <source>
        <dbReference type="EMBL" id="OCK73503.1"/>
    </source>
</evidence>
<sequence length="104" mass="11401">MTNGTIKPLGKNWPHLERYYRSLHTGELKPFEYTDCGKKLSRSDNLSPHQRTHGSGYIVVGVLETPPLPTALVVHTLLSLVILLPRGLGCPLARCNNGEDGAIV</sequence>
<organism evidence="6 7">
    <name type="scientific">Lepidopterella palustris CBS 459.81</name>
    <dbReference type="NCBI Taxonomy" id="1314670"/>
    <lineage>
        <taxon>Eukaryota</taxon>
        <taxon>Fungi</taxon>
        <taxon>Dikarya</taxon>
        <taxon>Ascomycota</taxon>
        <taxon>Pezizomycotina</taxon>
        <taxon>Dothideomycetes</taxon>
        <taxon>Pleosporomycetidae</taxon>
        <taxon>Mytilinidiales</taxon>
        <taxon>Argynnaceae</taxon>
        <taxon>Lepidopterella</taxon>
    </lineage>
</organism>
<evidence type="ECO:0000256" key="4">
    <source>
        <dbReference type="PROSITE-ProRule" id="PRU00042"/>
    </source>
</evidence>
<gene>
    <name evidence="6" type="ORF">K432DRAFT_410643</name>
</gene>
<dbReference type="AlphaFoldDB" id="A0A8E2J8Q8"/>
<accession>A0A8E2J8Q8</accession>
<evidence type="ECO:0000256" key="2">
    <source>
        <dbReference type="ARBA" id="ARBA00022771"/>
    </source>
</evidence>
<dbReference type="FunFam" id="3.30.160.60:FF:000446">
    <property type="entry name" value="Zinc finger protein"/>
    <property type="match status" value="1"/>
</dbReference>